<sequence length="1039" mass="115224">MIRDDIKFEDVDFSCPNILKREPYKQRRSTIIATMADAQITAVDLQKMMEAGMNVARFKMSVHTKGDRIKLLGKVDKAAEACCRKYGVVNWPIGTCIELKTCIIKTGILEEEVPSIKVMENSEVILSCNISDFNKCNANKIFVDNNNLTIDVKAGREIIIGSDEIILKCTDVIDDKSVKCTVVKSGSLRNVANVDVITINYVRHMDTIKKAKQYIGKKIRRPIILAGICTEEGLDSIDDIIKISDGIIMARDYLPYEIQASKKYRMCNIQKFLAAKCQQAGKPFFLSGGGGFLRGEFNDSEKSDIANAILDGVSGFILKECADIDTTLNAIRMINEICCAIEPYTSTKTQFWELTDTLKMPLNAAEAAMMSCVVLANQNKARVIVLPTVTGRTAKALLWMRPDCLILAVCTNIRVTRMLHLYRCMVPLLYSGAPRKKWHQTVEARVHYAIEYAVKRGWLVYGDIYVTLQRSTEGTSFCDMVRVWSVTISKKSVVENMVWPTDFDVKLGEYDAMDLPGQQFPSANAMTPLDHILNLDIKAPPGCQRLTGIVAAMGKSTTELETIENMIAAGMNIALLNMSFGPRDEHIENIKTLRQAAKNYGMKMGRIYPLAIAARLSGRKIRTGRIADSYGETVDLKTGEVVRLTSDETYRERCSTYTIFVDFMYLADQVKKNDSILLDNETILLKVEVISANTITCKIERGGLLGSYKDVFIPNVVLDMPNFSEKDKLDIDMAVHHQVDIVIAPFVNSVDAITELRGLLGEKGKKISIIAQIQTIEGFNNFDNILTAANGIIVSRQELGSDITPKKLVIAQKNMIARANKANVPICISAQLLSSMRYQKLPLRSEILDVCNCILDGADALMLSAETAVGQYPVDTVMCLANACKEAEACVWSRQIYSDMVNKITIPCDAATGTAVAAVIAANRTIAAAIIVVTTTGKSAQIVSKFRPRCPIVAVTRYATIARQLHMFRGIVPIVYEDSPETDWQIDLDHRVKFCTKWMLEQAFIRVGDPLVIVSGSRQGSGFTNTMKINYATADTDVG</sequence>
<accession>A0ACC0JK76</accession>
<evidence type="ECO:0000313" key="1">
    <source>
        <dbReference type="EMBL" id="KAI8424502.1"/>
    </source>
</evidence>
<evidence type="ECO:0000313" key="2">
    <source>
        <dbReference type="Proteomes" id="UP001064048"/>
    </source>
</evidence>
<organism evidence="1 2">
    <name type="scientific">Choristoneura fumiferana</name>
    <name type="common">Spruce budworm moth</name>
    <name type="synonym">Archips fumiferana</name>
    <dbReference type="NCBI Taxonomy" id="7141"/>
    <lineage>
        <taxon>Eukaryota</taxon>
        <taxon>Metazoa</taxon>
        <taxon>Ecdysozoa</taxon>
        <taxon>Arthropoda</taxon>
        <taxon>Hexapoda</taxon>
        <taxon>Insecta</taxon>
        <taxon>Pterygota</taxon>
        <taxon>Neoptera</taxon>
        <taxon>Endopterygota</taxon>
        <taxon>Lepidoptera</taxon>
        <taxon>Glossata</taxon>
        <taxon>Ditrysia</taxon>
        <taxon>Tortricoidea</taxon>
        <taxon>Tortricidae</taxon>
        <taxon>Tortricinae</taxon>
        <taxon>Choristoneura</taxon>
    </lineage>
</organism>
<reference evidence="1 2" key="1">
    <citation type="journal article" date="2022" name="Genome Biol. Evol.">
        <title>The Spruce Budworm Genome: Reconstructing the Evolutionary History of Antifreeze Proteins.</title>
        <authorList>
            <person name="Beliveau C."/>
            <person name="Gagne P."/>
            <person name="Picq S."/>
            <person name="Vernygora O."/>
            <person name="Keeling C.I."/>
            <person name="Pinkney K."/>
            <person name="Doucet D."/>
            <person name="Wen F."/>
            <person name="Johnston J.S."/>
            <person name="Maaroufi H."/>
            <person name="Boyle B."/>
            <person name="Laroche J."/>
            <person name="Dewar K."/>
            <person name="Juretic N."/>
            <person name="Blackburn G."/>
            <person name="Nisole A."/>
            <person name="Brunet B."/>
            <person name="Brandao M."/>
            <person name="Lumley L."/>
            <person name="Duan J."/>
            <person name="Quan G."/>
            <person name="Lucarotti C.J."/>
            <person name="Roe A.D."/>
            <person name="Sperling F.A.H."/>
            <person name="Levesque R.C."/>
            <person name="Cusson M."/>
        </authorList>
    </citation>
    <scope>NUCLEOTIDE SEQUENCE [LARGE SCALE GENOMIC DNA]</scope>
    <source>
        <strain evidence="1">Glfc:IPQL:Cfum</strain>
    </source>
</reference>
<keyword evidence="2" id="KW-1185">Reference proteome</keyword>
<protein>
    <submittedName>
        <fullName evidence="1">Uncharacterized protein</fullName>
    </submittedName>
</protein>
<dbReference type="EMBL" id="CM046104">
    <property type="protein sequence ID" value="KAI8424502.1"/>
    <property type="molecule type" value="Genomic_DNA"/>
</dbReference>
<dbReference type="Proteomes" id="UP001064048">
    <property type="component" value="Chromosome 4"/>
</dbReference>
<name>A0ACC0JK76_CHOFU</name>
<gene>
    <name evidence="1" type="ORF">MSG28_002965</name>
</gene>
<proteinExistence type="predicted"/>
<comment type="caution">
    <text evidence="1">The sequence shown here is derived from an EMBL/GenBank/DDBJ whole genome shotgun (WGS) entry which is preliminary data.</text>
</comment>